<dbReference type="InterPro" id="IPR043128">
    <property type="entry name" value="Rev_trsase/Diguanyl_cyclase"/>
</dbReference>
<dbReference type="GO" id="GO:0000160">
    <property type="term" value="P:phosphorelay signal transduction system"/>
    <property type="evidence" value="ECO:0007669"/>
    <property type="project" value="InterPro"/>
</dbReference>
<keyword evidence="1" id="KW-0805">Transcription regulation</keyword>
<dbReference type="SUPFAM" id="SSF46689">
    <property type="entry name" value="Homeodomain-like"/>
    <property type="match status" value="2"/>
</dbReference>
<dbReference type="OrthoDB" id="9794370at2"/>
<dbReference type="InterPro" id="IPR018062">
    <property type="entry name" value="HTH_AraC-typ_CS"/>
</dbReference>
<keyword evidence="2 8" id="KW-0238">DNA-binding</keyword>
<dbReference type="PANTHER" id="PTHR43280:SF28">
    <property type="entry name" value="HTH-TYPE TRANSCRIPTIONAL ACTIVATOR RHAS"/>
    <property type="match status" value="1"/>
</dbReference>
<evidence type="ECO:0000259" key="7">
    <source>
        <dbReference type="PROSITE" id="PS50887"/>
    </source>
</evidence>
<protein>
    <submittedName>
        <fullName evidence="8">DNA-binding response regulator</fullName>
    </submittedName>
</protein>
<dbReference type="InterPro" id="IPR020449">
    <property type="entry name" value="Tscrpt_reg_AraC-type_HTH"/>
</dbReference>
<sequence length="541" mass="60663">MLGHDKVSLSIIDDIKSVVDGLTMIDWKSEGVTVAGTSSNGVDGLELILREKPDIVITDIRMPRMDGLTMLRELLQANIACKVILISSFTDFDYAKEAVRLGAFDYVVKPFTEEDIVGAVRKAKAHIMQEREELMNVRDMEFRLRESMPLLRQEFLRLLVQHRTSWKEAAKRWEFLELGLQPQGLIVLLLEIDAFQENEVELSMHEVELIRFSLHNIAKETIREHAGGMLFRLEANRFVAILNDPPGISATQIAERCCKNIESFTKFTVSIGVGGRAQSVVELPDSYKQADQALSYHLFTGGNGAISYDEIPRSNKQAPLSLDGKEEILLALRSGNSERAASLILQLSAAMQGATLRPNPEYLRSYYEELAASIIRTLFELVSLDEIQPIVHSYKAKTSGLGVALSVLEQQLTALCRDGGELIRKNTLSEGQRVIFKSLEYVKQSLERDLTVGECAAHVHLSVSYFSSLFKKVMGMTLIQYITAERMQKAKSLLIAGVPVQEVSSVVGYEERRYFSEMFKRTTGMTPSEFRASYHPESPGV</sequence>
<dbReference type="SMART" id="SM00267">
    <property type="entry name" value="GGDEF"/>
    <property type="match status" value="1"/>
</dbReference>
<dbReference type="PROSITE" id="PS50110">
    <property type="entry name" value="RESPONSE_REGULATORY"/>
    <property type="match status" value="1"/>
</dbReference>
<name>A0A198ASN2_9BACL</name>
<dbReference type="InterPro" id="IPR000160">
    <property type="entry name" value="GGDEF_dom"/>
</dbReference>
<gene>
    <name evidence="8" type="ORF">A8708_10985</name>
</gene>
<dbReference type="PROSITE" id="PS50887">
    <property type="entry name" value="GGDEF"/>
    <property type="match status" value="1"/>
</dbReference>
<dbReference type="PROSITE" id="PS01124">
    <property type="entry name" value="HTH_ARAC_FAMILY_2"/>
    <property type="match status" value="1"/>
</dbReference>
<dbReference type="PROSITE" id="PS00041">
    <property type="entry name" value="HTH_ARAC_FAMILY_1"/>
    <property type="match status" value="1"/>
</dbReference>
<dbReference type="PANTHER" id="PTHR43280">
    <property type="entry name" value="ARAC-FAMILY TRANSCRIPTIONAL REGULATOR"/>
    <property type="match status" value="1"/>
</dbReference>
<feature type="domain" description="Response regulatory" evidence="6">
    <location>
        <begin position="8"/>
        <end position="124"/>
    </location>
</feature>
<dbReference type="InterPro" id="IPR029787">
    <property type="entry name" value="Nucleotide_cyclase"/>
</dbReference>
<keyword evidence="9" id="KW-1185">Reference proteome</keyword>
<dbReference type="Proteomes" id="UP000078454">
    <property type="component" value="Unassembled WGS sequence"/>
</dbReference>
<dbReference type="Pfam" id="PF00072">
    <property type="entry name" value="Response_reg"/>
    <property type="match status" value="1"/>
</dbReference>
<evidence type="ECO:0000259" key="5">
    <source>
        <dbReference type="PROSITE" id="PS01124"/>
    </source>
</evidence>
<keyword evidence="4" id="KW-0597">Phosphoprotein</keyword>
<dbReference type="Gene3D" id="3.30.70.270">
    <property type="match status" value="1"/>
</dbReference>
<dbReference type="Pfam" id="PF12833">
    <property type="entry name" value="HTH_18"/>
    <property type="match status" value="1"/>
</dbReference>
<feature type="domain" description="HTH araC/xylS-type" evidence="5">
    <location>
        <begin position="436"/>
        <end position="533"/>
    </location>
</feature>
<dbReference type="SMART" id="SM00448">
    <property type="entry name" value="REC"/>
    <property type="match status" value="1"/>
</dbReference>
<dbReference type="RefSeq" id="WP_068661543.1">
    <property type="nucleotide sequence ID" value="NZ_LYPB01000029.1"/>
</dbReference>
<accession>A0A198ASN2</accession>
<comment type="caution">
    <text evidence="8">The sequence shown here is derived from an EMBL/GenBank/DDBJ whole genome shotgun (WGS) entry which is preliminary data.</text>
</comment>
<keyword evidence="3" id="KW-0804">Transcription</keyword>
<dbReference type="EMBL" id="LYPB01000029">
    <property type="protein sequence ID" value="OAS24554.1"/>
    <property type="molecule type" value="Genomic_DNA"/>
</dbReference>
<evidence type="ECO:0000259" key="6">
    <source>
        <dbReference type="PROSITE" id="PS50110"/>
    </source>
</evidence>
<dbReference type="Gene3D" id="3.40.50.2300">
    <property type="match status" value="1"/>
</dbReference>
<dbReference type="PRINTS" id="PR00032">
    <property type="entry name" value="HTHARAC"/>
</dbReference>
<dbReference type="SMART" id="SM00342">
    <property type="entry name" value="HTH_ARAC"/>
    <property type="match status" value="1"/>
</dbReference>
<dbReference type="InterPro" id="IPR001789">
    <property type="entry name" value="Sig_transdc_resp-reg_receiver"/>
</dbReference>
<evidence type="ECO:0000256" key="1">
    <source>
        <dbReference type="ARBA" id="ARBA00023015"/>
    </source>
</evidence>
<evidence type="ECO:0000256" key="4">
    <source>
        <dbReference type="PROSITE-ProRule" id="PRU00169"/>
    </source>
</evidence>
<dbReference type="STRING" id="1850517.A8708_10985"/>
<dbReference type="GO" id="GO:0003700">
    <property type="term" value="F:DNA-binding transcription factor activity"/>
    <property type="evidence" value="ECO:0007669"/>
    <property type="project" value="InterPro"/>
</dbReference>
<dbReference type="InterPro" id="IPR009057">
    <property type="entry name" value="Homeodomain-like_sf"/>
</dbReference>
<organism evidence="8 9">
    <name type="scientific">Paenibacillus oryzisoli</name>
    <dbReference type="NCBI Taxonomy" id="1850517"/>
    <lineage>
        <taxon>Bacteria</taxon>
        <taxon>Bacillati</taxon>
        <taxon>Bacillota</taxon>
        <taxon>Bacilli</taxon>
        <taxon>Bacillales</taxon>
        <taxon>Paenibacillaceae</taxon>
        <taxon>Paenibacillus</taxon>
    </lineage>
</organism>
<dbReference type="InterPro" id="IPR041522">
    <property type="entry name" value="CdaR_GGDEF"/>
</dbReference>
<evidence type="ECO:0000313" key="9">
    <source>
        <dbReference type="Proteomes" id="UP000078454"/>
    </source>
</evidence>
<dbReference type="Pfam" id="PF17853">
    <property type="entry name" value="GGDEF_2"/>
    <property type="match status" value="1"/>
</dbReference>
<evidence type="ECO:0000256" key="3">
    <source>
        <dbReference type="ARBA" id="ARBA00023163"/>
    </source>
</evidence>
<evidence type="ECO:0000313" key="8">
    <source>
        <dbReference type="EMBL" id="OAS24554.1"/>
    </source>
</evidence>
<dbReference type="SUPFAM" id="SSF52172">
    <property type="entry name" value="CheY-like"/>
    <property type="match status" value="1"/>
</dbReference>
<reference evidence="8 9" key="1">
    <citation type="submission" date="2016-05" db="EMBL/GenBank/DDBJ databases">
        <title>Paenibacillus sp. 1ZS3-15 nov., isolated from the rhizosphere soil.</title>
        <authorList>
            <person name="Zhang X.X."/>
            <person name="Zhang J."/>
        </authorList>
    </citation>
    <scope>NUCLEOTIDE SEQUENCE [LARGE SCALE GENOMIC DNA]</scope>
    <source>
        <strain evidence="8 9">1ZS3-15</strain>
    </source>
</reference>
<dbReference type="Gene3D" id="1.10.10.60">
    <property type="entry name" value="Homeodomain-like"/>
    <property type="match status" value="2"/>
</dbReference>
<dbReference type="SUPFAM" id="SSF55073">
    <property type="entry name" value="Nucleotide cyclase"/>
    <property type="match status" value="1"/>
</dbReference>
<feature type="domain" description="GGDEF" evidence="7">
    <location>
        <begin position="183"/>
        <end position="310"/>
    </location>
</feature>
<dbReference type="GO" id="GO:0043565">
    <property type="term" value="F:sequence-specific DNA binding"/>
    <property type="evidence" value="ECO:0007669"/>
    <property type="project" value="InterPro"/>
</dbReference>
<evidence type="ECO:0000256" key="2">
    <source>
        <dbReference type="ARBA" id="ARBA00023125"/>
    </source>
</evidence>
<dbReference type="CDD" id="cd17536">
    <property type="entry name" value="REC_YesN-like"/>
    <property type="match status" value="1"/>
</dbReference>
<dbReference type="InterPro" id="IPR011006">
    <property type="entry name" value="CheY-like_superfamily"/>
</dbReference>
<dbReference type="AlphaFoldDB" id="A0A198ASN2"/>
<proteinExistence type="predicted"/>
<feature type="modified residue" description="4-aspartylphosphate" evidence="4">
    <location>
        <position position="59"/>
    </location>
</feature>
<dbReference type="InterPro" id="IPR018060">
    <property type="entry name" value="HTH_AraC"/>
</dbReference>